<name>A0A511N3U3_DEIC1</name>
<reference evidence="2 3" key="1">
    <citation type="submission" date="2019-07" db="EMBL/GenBank/DDBJ databases">
        <title>Whole genome shotgun sequence of Deinococcus cellulosilyticus NBRC 106333.</title>
        <authorList>
            <person name="Hosoyama A."/>
            <person name="Uohara A."/>
            <person name="Ohji S."/>
            <person name="Ichikawa N."/>
        </authorList>
    </citation>
    <scope>NUCLEOTIDE SEQUENCE [LARGE SCALE GENOMIC DNA]</scope>
    <source>
        <strain evidence="2 3">NBRC 106333</strain>
    </source>
</reference>
<accession>A0A511N3U3</accession>
<feature type="region of interest" description="Disordered" evidence="1">
    <location>
        <begin position="1"/>
        <end position="21"/>
    </location>
</feature>
<sequence length="90" mass="10627">MDRSVAEAAQKKQIREETARSLTKNQIANDCFHSEDKPLMRRTQSSHLMWFFEKQIQRTHRQKKHQISALAFNATEKPQVVTQKHKPEDP</sequence>
<feature type="compositionally biased region" description="Basic and acidic residues" evidence="1">
    <location>
        <begin position="1"/>
        <end position="19"/>
    </location>
</feature>
<proteinExistence type="predicted"/>
<dbReference type="EMBL" id="BJXB01000011">
    <property type="protein sequence ID" value="GEM47138.1"/>
    <property type="molecule type" value="Genomic_DNA"/>
</dbReference>
<dbReference type="Proteomes" id="UP000321306">
    <property type="component" value="Unassembled WGS sequence"/>
</dbReference>
<dbReference type="AlphaFoldDB" id="A0A511N3U3"/>
<evidence type="ECO:0000313" key="2">
    <source>
        <dbReference type="EMBL" id="GEM47138.1"/>
    </source>
</evidence>
<gene>
    <name evidence="2" type="ORF">DC3_27730</name>
</gene>
<organism evidence="2 3">
    <name type="scientific">Deinococcus cellulosilyticus (strain DSM 18568 / NBRC 106333 / KACC 11606 / 5516J-15)</name>
    <dbReference type="NCBI Taxonomy" id="1223518"/>
    <lineage>
        <taxon>Bacteria</taxon>
        <taxon>Thermotogati</taxon>
        <taxon>Deinococcota</taxon>
        <taxon>Deinococci</taxon>
        <taxon>Deinococcales</taxon>
        <taxon>Deinococcaceae</taxon>
        <taxon>Deinococcus</taxon>
    </lineage>
</organism>
<feature type="region of interest" description="Disordered" evidence="1">
    <location>
        <begin position="62"/>
        <end position="90"/>
    </location>
</feature>
<comment type="caution">
    <text evidence="2">The sequence shown here is derived from an EMBL/GenBank/DDBJ whole genome shotgun (WGS) entry which is preliminary data.</text>
</comment>
<evidence type="ECO:0000313" key="3">
    <source>
        <dbReference type="Proteomes" id="UP000321306"/>
    </source>
</evidence>
<keyword evidence="3" id="KW-1185">Reference proteome</keyword>
<protein>
    <submittedName>
        <fullName evidence="2">Uncharacterized protein</fullName>
    </submittedName>
</protein>
<evidence type="ECO:0000256" key="1">
    <source>
        <dbReference type="SAM" id="MobiDB-lite"/>
    </source>
</evidence>
<dbReference type="RefSeq" id="WP_146885150.1">
    <property type="nucleotide sequence ID" value="NZ_BJXB01000011.1"/>
</dbReference>